<dbReference type="PANTHER" id="PTHR12013">
    <property type="entry name" value="SIGNAL RECOGNITION PARTICLE 14 KD PROTEIN"/>
    <property type="match status" value="1"/>
</dbReference>
<dbReference type="SUPFAM" id="SSF54762">
    <property type="entry name" value="Signal recognition particle alu RNA binding heterodimer, SRP9/14"/>
    <property type="match status" value="1"/>
</dbReference>
<evidence type="ECO:0000256" key="1">
    <source>
        <dbReference type="ARBA" id="ARBA00004496"/>
    </source>
</evidence>
<dbReference type="InterPro" id="IPR009018">
    <property type="entry name" value="Signal_recog_particle_SRP9/14"/>
</dbReference>
<evidence type="ECO:0000256" key="4">
    <source>
        <dbReference type="ARBA" id="ARBA00022884"/>
    </source>
</evidence>
<dbReference type="GO" id="GO:0006614">
    <property type="term" value="P:SRP-dependent cotranslational protein targeting to membrane"/>
    <property type="evidence" value="ECO:0007669"/>
    <property type="project" value="UniProtKB-UniRule"/>
</dbReference>
<evidence type="ECO:0000256" key="6">
    <source>
        <dbReference type="ARBA" id="ARBA00023274"/>
    </source>
</evidence>
<evidence type="ECO:0000313" key="9">
    <source>
        <dbReference type="EMBL" id="CAI4014877.1"/>
    </source>
</evidence>
<keyword evidence="3 7" id="KW-0963">Cytoplasm</keyword>
<evidence type="ECO:0000256" key="7">
    <source>
        <dbReference type="RuleBase" id="RU368100"/>
    </source>
</evidence>
<sequence>MVLLQESDFLVRLTDLYGANRAGTVYVWIKRFAGRLASLRRRKPKEQEAAAEKEEPKCLVRARSNRKGSKISCVIEAKDLMRFQLALGNIMRQQMDGLKTRERSKEERQKEREEKRQTKAKAASVKKDSAQKKDVQPKSKSKKGKKK</sequence>
<feature type="compositionally biased region" description="Basic and acidic residues" evidence="8">
    <location>
        <begin position="125"/>
        <end position="137"/>
    </location>
</feature>
<comment type="function">
    <text evidence="7">Component of the signal recognition particle (SRP) complex, a ribonucleoprotein complex that mediates the cotranslational targeting of secretory and membrane proteins to the endoplasmic reticulum (ER). SRP9 together with SRP14 and the Alu portion of the SRP RNA, constitutes the elongation arrest domain of SRP. The complex of SRP9 and SRP14 is required for SRP RNA binding.</text>
</comment>
<comment type="subcellular location">
    <subcellularLocation>
        <location evidence="1 7">Cytoplasm</location>
    </subcellularLocation>
</comment>
<feature type="compositionally biased region" description="Basic and acidic residues" evidence="8">
    <location>
        <begin position="98"/>
        <end position="117"/>
    </location>
</feature>
<dbReference type="EMBL" id="CAMXCT020006505">
    <property type="protein sequence ID" value="CAL1168252.1"/>
    <property type="molecule type" value="Genomic_DNA"/>
</dbReference>
<reference evidence="9" key="1">
    <citation type="submission" date="2022-10" db="EMBL/GenBank/DDBJ databases">
        <authorList>
            <person name="Chen Y."/>
            <person name="Dougan E. K."/>
            <person name="Chan C."/>
            <person name="Rhodes N."/>
            <person name="Thang M."/>
        </authorList>
    </citation>
    <scope>NUCLEOTIDE SEQUENCE</scope>
</reference>
<comment type="similarity">
    <text evidence="2 7">Belongs to the SRP14 family.</text>
</comment>
<dbReference type="AlphaFoldDB" id="A0A9P1GL90"/>
<feature type="region of interest" description="Disordered" evidence="8">
    <location>
        <begin position="95"/>
        <end position="147"/>
    </location>
</feature>
<name>A0A9P1GL90_9DINO</name>
<organism evidence="9">
    <name type="scientific">Cladocopium goreaui</name>
    <dbReference type="NCBI Taxonomy" id="2562237"/>
    <lineage>
        <taxon>Eukaryota</taxon>
        <taxon>Sar</taxon>
        <taxon>Alveolata</taxon>
        <taxon>Dinophyceae</taxon>
        <taxon>Suessiales</taxon>
        <taxon>Symbiodiniaceae</taxon>
        <taxon>Cladocopium</taxon>
    </lineage>
</organism>
<gene>
    <name evidence="9" type="ORF">C1SCF055_LOCUS39740</name>
</gene>
<keyword evidence="4 7" id="KW-0694">RNA-binding</keyword>
<dbReference type="EMBL" id="CAMXCT010006505">
    <property type="protein sequence ID" value="CAI4014877.1"/>
    <property type="molecule type" value="Genomic_DNA"/>
</dbReference>
<dbReference type="EMBL" id="CAMXCT030006505">
    <property type="protein sequence ID" value="CAL4802189.1"/>
    <property type="molecule type" value="Genomic_DNA"/>
</dbReference>
<protein>
    <recommendedName>
        <fullName evidence="7">Signal recognition particle 14 kDa protein</fullName>
        <shortName evidence="7">SRP14</shortName>
    </recommendedName>
</protein>
<evidence type="ECO:0000256" key="2">
    <source>
        <dbReference type="ARBA" id="ARBA00010349"/>
    </source>
</evidence>
<dbReference type="Gene3D" id="3.30.720.10">
    <property type="entry name" value="Signal recognition particle alu RNA binding heterodimer, srp9/1"/>
    <property type="match status" value="1"/>
</dbReference>
<accession>A0A9P1GL90</accession>
<dbReference type="OrthoDB" id="19209at2759"/>
<evidence type="ECO:0000256" key="5">
    <source>
        <dbReference type="ARBA" id="ARBA00023135"/>
    </source>
</evidence>
<comment type="subunit">
    <text evidence="7">Heterodimer with SRP9; binds RNA as heterodimer. Component of a signal recognition particle (SRP) complex that consists of a 7SL RNA molecule of 300 nucleotides and six protein subunits: SRP72, SRP68, SRP54, SRP19, SRP14 and SRP9.</text>
</comment>
<dbReference type="GO" id="GO:0008312">
    <property type="term" value="F:7S RNA binding"/>
    <property type="evidence" value="ECO:0007669"/>
    <property type="project" value="UniProtKB-UniRule"/>
</dbReference>
<keyword evidence="11" id="KW-1185">Reference proteome</keyword>
<reference evidence="10" key="2">
    <citation type="submission" date="2024-04" db="EMBL/GenBank/DDBJ databases">
        <authorList>
            <person name="Chen Y."/>
            <person name="Shah S."/>
            <person name="Dougan E. K."/>
            <person name="Thang M."/>
            <person name="Chan C."/>
        </authorList>
    </citation>
    <scope>NUCLEOTIDE SEQUENCE [LARGE SCALE GENOMIC DNA]</scope>
</reference>
<dbReference type="InterPro" id="IPR003210">
    <property type="entry name" value="Signal_recog_particle_SRP14"/>
</dbReference>
<evidence type="ECO:0000313" key="10">
    <source>
        <dbReference type="EMBL" id="CAL1168252.1"/>
    </source>
</evidence>
<keyword evidence="5 7" id="KW-0733">Signal recognition particle</keyword>
<evidence type="ECO:0000313" key="11">
    <source>
        <dbReference type="Proteomes" id="UP001152797"/>
    </source>
</evidence>
<keyword evidence="6 7" id="KW-0687">Ribonucleoprotein</keyword>
<dbReference type="GO" id="GO:0030942">
    <property type="term" value="F:endoplasmic reticulum signal peptide binding"/>
    <property type="evidence" value="ECO:0007669"/>
    <property type="project" value="UniProtKB-UniRule"/>
</dbReference>
<dbReference type="GO" id="GO:0005786">
    <property type="term" value="C:signal recognition particle, endoplasmic reticulum targeting"/>
    <property type="evidence" value="ECO:0007669"/>
    <property type="project" value="UniProtKB-UniRule"/>
</dbReference>
<proteinExistence type="inferred from homology"/>
<evidence type="ECO:0000256" key="8">
    <source>
        <dbReference type="SAM" id="MobiDB-lite"/>
    </source>
</evidence>
<dbReference type="Proteomes" id="UP001152797">
    <property type="component" value="Unassembled WGS sequence"/>
</dbReference>
<comment type="caution">
    <text evidence="9">The sequence shown here is derived from an EMBL/GenBank/DDBJ whole genome shotgun (WGS) entry which is preliminary data.</text>
</comment>
<evidence type="ECO:0000256" key="3">
    <source>
        <dbReference type="ARBA" id="ARBA00022490"/>
    </source>
</evidence>
<dbReference type="Pfam" id="PF02290">
    <property type="entry name" value="SRP14"/>
    <property type="match status" value="1"/>
</dbReference>